<protein>
    <submittedName>
        <fullName evidence="1">Uncharacterized protein</fullName>
    </submittedName>
</protein>
<dbReference type="EMBL" id="UPTC01000623">
    <property type="protein sequence ID" value="VBB29487.1"/>
    <property type="molecule type" value="Genomic_DNA"/>
</dbReference>
<organism evidence="1 2">
    <name type="scientific">Acanthocheilonema viteae</name>
    <name type="common">Filarial nematode worm</name>
    <name type="synonym">Dipetalonema viteae</name>
    <dbReference type="NCBI Taxonomy" id="6277"/>
    <lineage>
        <taxon>Eukaryota</taxon>
        <taxon>Metazoa</taxon>
        <taxon>Ecdysozoa</taxon>
        <taxon>Nematoda</taxon>
        <taxon>Chromadorea</taxon>
        <taxon>Rhabditida</taxon>
        <taxon>Spirurina</taxon>
        <taxon>Spiruromorpha</taxon>
        <taxon>Filarioidea</taxon>
        <taxon>Onchocercidae</taxon>
        <taxon>Acanthocheilonema</taxon>
    </lineage>
</organism>
<dbReference type="AlphaFoldDB" id="A0A498SLA0"/>
<reference evidence="1 2" key="1">
    <citation type="submission" date="2018-08" db="EMBL/GenBank/DDBJ databases">
        <authorList>
            <person name="Laetsch R D."/>
            <person name="Stevens L."/>
            <person name="Kumar S."/>
            <person name="Blaxter L. M."/>
        </authorList>
    </citation>
    <scope>NUCLEOTIDE SEQUENCE [LARGE SCALE GENOMIC DNA]</scope>
</reference>
<evidence type="ECO:0000313" key="1">
    <source>
        <dbReference type="EMBL" id="VBB29487.1"/>
    </source>
</evidence>
<feature type="non-terminal residue" evidence="1">
    <location>
        <position position="370"/>
    </location>
</feature>
<dbReference type="CDD" id="cd21865">
    <property type="entry name" value="DEUBAD_NFRKB"/>
    <property type="match status" value="1"/>
</dbReference>
<dbReference type="Proteomes" id="UP000276991">
    <property type="component" value="Unassembled WGS sequence"/>
</dbReference>
<sequence>MLRTGTNNYSTCSGMSKSASHLHFSRLCLGGEIVQVPTIIVEQEIMFRAVITKHTFRSLGTDTQNYLKRFLPKYEGSDKDEEEILDIIFTADPNLYFGNPLGKLHSKIRCGWFNPERPSDQVQLRDNRRVLYDHYIRHYYMTVLKSLLISRNREFVKYTNSSAFEEPIARRVLTPGFFRKSKISKRIKWRTAARLRVILDRVREEVGEKAGFSSDEEEFGDLNRIPVTRDGQSTLFSPDFVDYDLHQPVYMDDVKQMLRDYKNLKEQEPDSPSLDISDIGIENVYERAGVACIAERNLSAEVSEAMKMPFKRLRHQCSSGDDAFKYIGDQVAFLMVYLQSPYLSANENFERSLYDVPEKESLLVPEQDDV</sequence>
<accession>A0A498SLA0</accession>
<gene>
    <name evidence="1" type="ORF">NAV_LOCUS4289</name>
</gene>
<dbReference type="OrthoDB" id="70874at2759"/>
<evidence type="ECO:0000313" key="2">
    <source>
        <dbReference type="Proteomes" id="UP000276991"/>
    </source>
</evidence>
<dbReference type="STRING" id="6277.A0A498SLA0"/>
<proteinExistence type="predicted"/>
<name>A0A498SLA0_ACAVI</name>
<keyword evidence="2" id="KW-1185">Reference proteome</keyword>